<reference evidence="2 3" key="1">
    <citation type="submission" date="2016-04" db="EMBL/GenBank/DDBJ databases">
        <title>A degradative enzymes factory behind the ericoid mycorrhizal symbiosis.</title>
        <authorList>
            <consortium name="DOE Joint Genome Institute"/>
            <person name="Martino E."/>
            <person name="Morin E."/>
            <person name="Grelet G."/>
            <person name="Kuo A."/>
            <person name="Kohler A."/>
            <person name="Daghino S."/>
            <person name="Barry K."/>
            <person name="Choi C."/>
            <person name="Cichocki N."/>
            <person name="Clum A."/>
            <person name="Copeland A."/>
            <person name="Hainaut M."/>
            <person name="Haridas S."/>
            <person name="Labutti K."/>
            <person name="Lindquist E."/>
            <person name="Lipzen A."/>
            <person name="Khouja H.-R."/>
            <person name="Murat C."/>
            <person name="Ohm R."/>
            <person name="Olson A."/>
            <person name="Spatafora J."/>
            <person name="Veneault-Fourrey C."/>
            <person name="Henrissat B."/>
            <person name="Grigoriev I."/>
            <person name="Martin F."/>
            <person name="Perotto S."/>
        </authorList>
    </citation>
    <scope>NUCLEOTIDE SEQUENCE [LARGE SCALE GENOMIC DNA]</scope>
    <source>
        <strain evidence="2 3">F</strain>
    </source>
</reference>
<dbReference type="Proteomes" id="UP000235786">
    <property type="component" value="Unassembled WGS sequence"/>
</dbReference>
<sequence length="317" mass="35945">PTRVIDVGQLSSSSPLRLHVCEHNEKARYAALSYCWGLEQQVITTTGSIAAFQNGIIESSLPKTIQDAIRITRGLEIQYLWVDALCIIQDSVEDKSVEINEMGRIYKNASITIAALEAATAFDGFTRELVPVTHLPYPGTHSDHGIHHLDTRGWTLQEFLLSPRLLLFSQTEVLWQCQQVQVDPVLPSSRQYHPDDISRLPSSVFGIHSSSNVFNTKEERARIWILFMRNYSRRQFTLNEDRWYAMAGIIDELSHVWHDACLAGHWKSCLAESLAWYCVPLDAPVPLSHSVPSYTAPTWSWMSPWCPVNAIVYHTPS</sequence>
<dbReference type="PANTHER" id="PTHR33112">
    <property type="entry name" value="DOMAIN PROTEIN, PUTATIVE-RELATED"/>
    <property type="match status" value="1"/>
</dbReference>
<dbReference type="PANTHER" id="PTHR33112:SF16">
    <property type="entry name" value="HETEROKARYON INCOMPATIBILITY DOMAIN-CONTAINING PROTEIN"/>
    <property type="match status" value="1"/>
</dbReference>
<evidence type="ECO:0000313" key="2">
    <source>
        <dbReference type="EMBL" id="PMD33312.1"/>
    </source>
</evidence>
<dbReference type="OrthoDB" id="5125733at2759"/>
<dbReference type="Pfam" id="PF06985">
    <property type="entry name" value="HET"/>
    <property type="match status" value="1"/>
</dbReference>
<dbReference type="EMBL" id="KZ613956">
    <property type="protein sequence ID" value="PMD33312.1"/>
    <property type="molecule type" value="Genomic_DNA"/>
</dbReference>
<gene>
    <name evidence="2" type="ORF">L207DRAFT_439270</name>
</gene>
<dbReference type="AlphaFoldDB" id="A0A2J6R464"/>
<name>A0A2J6R464_HYAVF</name>
<protein>
    <submittedName>
        <fullName evidence="2">HET-domain-containing protein</fullName>
    </submittedName>
</protein>
<keyword evidence="3" id="KW-1185">Reference proteome</keyword>
<feature type="domain" description="Heterokaryon incompatibility" evidence="1">
    <location>
        <begin position="29"/>
        <end position="123"/>
    </location>
</feature>
<dbReference type="InterPro" id="IPR010730">
    <property type="entry name" value="HET"/>
</dbReference>
<accession>A0A2J6R464</accession>
<evidence type="ECO:0000259" key="1">
    <source>
        <dbReference type="Pfam" id="PF06985"/>
    </source>
</evidence>
<organism evidence="2 3">
    <name type="scientific">Hyaloscypha variabilis (strain UAMH 11265 / GT02V1 / F)</name>
    <name type="common">Meliniomyces variabilis</name>
    <dbReference type="NCBI Taxonomy" id="1149755"/>
    <lineage>
        <taxon>Eukaryota</taxon>
        <taxon>Fungi</taxon>
        <taxon>Dikarya</taxon>
        <taxon>Ascomycota</taxon>
        <taxon>Pezizomycotina</taxon>
        <taxon>Leotiomycetes</taxon>
        <taxon>Helotiales</taxon>
        <taxon>Hyaloscyphaceae</taxon>
        <taxon>Hyaloscypha</taxon>
        <taxon>Hyaloscypha variabilis</taxon>
    </lineage>
</organism>
<feature type="non-terminal residue" evidence="2">
    <location>
        <position position="1"/>
    </location>
</feature>
<proteinExistence type="predicted"/>
<evidence type="ECO:0000313" key="3">
    <source>
        <dbReference type="Proteomes" id="UP000235786"/>
    </source>
</evidence>